<dbReference type="Pfam" id="PF00158">
    <property type="entry name" value="Sigma54_activat"/>
    <property type="match status" value="1"/>
</dbReference>
<dbReference type="PANTHER" id="PTHR32071:SF57">
    <property type="entry name" value="C4-DICARBOXYLATE TRANSPORT TRANSCRIPTIONAL REGULATORY PROTEIN DCTD"/>
    <property type="match status" value="1"/>
</dbReference>
<keyword evidence="3" id="KW-0805">Transcription regulation</keyword>
<sequence length="458" mass="51843">MILIVDDDVAVRTSLLFFLKQEGFLANAVASPKEALQEINKEHPELVLLDMNFSIDTSGKDGLSLLKKIKKISNQITVILISGWGSVPLAVEGIKLGAYDFVTKPWDNKTLLNTIKSSIGSSKVKKTKTNKLKREDLDKTYNFENIIGKSQGFLSILETVGNISKTDAPVLILGESGTGKEVIAEAIHKNSLRLNQAFVKVNMGGIPETLFESEMFGHKRGAFTDAKYDRVGRFELANKGSIFLDEIGDLSLNSQVKLLRVLQDKTYAVVGDSRTKKSDVRVICATNRDLEDMLSKNLFREDLFYRLNLITIYLPPLRERTEDVPELTTYFLNKTKEVYGFNSIEISDNALKWLSKLKFYGNIRELKNLIERTALIYKKGILEIEHFKNQLQNNITKTDKTKLPTPGKMSMDEIEKNMIIKTLEHFNHNISKVANALGLSRGALYRRLEKYDIRVLKN</sequence>
<dbReference type="SMART" id="SM00448">
    <property type="entry name" value="REC"/>
    <property type="match status" value="1"/>
</dbReference>
<keyword evidence="4" id="KW-0804">Transcription</keyword>
<keyword evidence="1" id="KW-0547">Nucleotide-binding</keyword>
<comment type="caution">
    <text evidence="8">The sequence shown here is derived from an EMBL/GenBank/DDBJ whole genome shotgun (WGS) entry which is preliminary data.</text>
</comment>
<dbReference type="InterPro" id="IPR002078">
    <property type="entry name" value="Sigma_54_int"/>
</dbReference>
<evidence type="ECO:0000313" key="8">
    <source>
        <dbReference type="EMBL" id="TGV04702.1"/>
    </source>
</evidence>
<dbReference type="SUPFAM" id="SSF52172">
    <property type="entry name" value="CheY-like"/>
    <property type="match status" value="1"/>
</dbReference>
<dbReference type="Gene3D" id="3.40.50.300">
    <property type="entry name" value="P-loop containing nucleotide triphosphate hydrolases"/>
    <property type="match status" value="1"/>
</dbReference>
<dbReference type="Gene3D" id="1.10.10.60">
    <property type="entry name" value="Homeodomain-like"/>
    <property type="match status" value="1"/>
</dbReference>
<dbReference type="PRINTS" id="PR01590">
    <property type="entry name" value="HTHFIS"/>
</dbReference>
<dbReference type="InterPro" id="IPR003593">
    <property type="entry name" value="AAA+_ATPase"/>
</dbReference>
<evidence type="ECO:0000259" key="7">
    <source>
        <dbReference type="PROSITE" id="PS50110"/>
    </source>
</evidence>
<keyword evidence="2" id="KW-0067">ATP-binding</keyword>
<dbReference type="Pfam" id="PF00072">
    <property type="entry name" value="Response_reg"/>
    <property type="match status" value="1"/>
</dbReference>
<evidence type="ECO:0000256" key="2">
    <source>
        <dbReference type="ARBA" id="ARBA00022840"/>
    </source>
</evidence>
<dbReference type="FunFam" id="3.40.50.300:FF:000006">
    <property type="entry name" value="DNA-binding transcriptional regulator NtrC"/>
    <property type="match status" value="1"/>
</dbReference>
<dbReference type="InterPro" id="IPR025662">
    <property type="entry name" value="Sigma_54_int_dom_ATP-bd_1"/>
</dbReference>
<name>A0A4S1E3Y8_9FLAO</name>
<dbReference type="Pfam" id="PF02954">
    <property type="entry name" value="HTH_8"/>
    <property type="match status" value="1"/>
</dbReference>
<dbReference type="GO" id="GO:0043565">
    <property type="term" value="F:sequence-specific DNA binding"/>
    <property type="evidence" value="ECO:0007669"/>
    <property type="project" value="InterPro"/>
</dbReference>
<dbReference type="InterPro" id="IPR058031">
    <property type="entry name" value="AAA_lid_NorR"/>
</dbReference>
<gene>
    <name evidence="8" type="ORF">EM932_00830</name>
</gene>
<dbReference type="PROSITE" id="PS00676">
    <property type="entry name" value="SIGMA54_INTERACT_2"/>
    <property type="match status" value="1"/>
</dbReference>
<dbReference type="SUPFAM" id="SSF46689">
    <property type="entry name" value="Homeodomain-like"/>
    <property type="match status" value="1"/>
</dbReference>
<dbReference type="AlphaFoldDB" id="A0A4S1E3Y8"/>
<dbReference type="PROSITE" id="PS50110">
    <property type="entry name" value="RESPONSE_REGULATORY"/>
    <property type="match status" value="1"/>
</dbReference>
<dbReference type="PANTHER" id="PTHR32071">
    <property type="entry name" value="TRANSCRIPTIONAL REGULATORY PROTEIN"/>
    <property type="match status" value="1"/>
</dbReference>
<dbReference type="SMART" id="SM00382">
    <property type="entry name" value="AAA"/>
    <property type="match status" value="1"/>
</dbReference>
<dbReference type="Gene3D" id="1.10.8.60">
    <property type="match status" value="1"/>
</dbReference>
<keyword evidence="5" id="KW-0597">Phosphoprotein</keyword>
<protein>
    <submittedName>
        <fullName evidence="8">Sigma-54-dependent Fis family transcriptional regulator</fullName>
    </submittedName>
</protein>
<evidence type="ECO:0000256" key="5">
    <source>
        <dbReference type="PROSITE-ProRule" id="PRU00169"/>
    </source>
</evidence>
<evidence type="ECO:0000259" key="6">
    <source>
        <dbReference type="PROSITE" id="PS50045"/>
    </source>
</evidence>
<evidence type="ECO:0000256" key="1">
    <source>
        <dbReference type="ARBA" id="ARBA00022741"/>
    </source>
</evidence>
<dbReference type="SUPFAM" id="SSF52540">
    <property type="entry name" value="P-loop containing nucleoside triphosphate hydrolases"/>
    <property type="match status" value="1"/>
</dbReference>
<organism evidence="8 9">
    <name type="scientific">Flavivirga rizhaonensis</name>
    <dbReference type="NCBI Taxonomy" id="2559571"/>
    <lineage>
        <taxon>Bacteria</taxon>
        <taxon>Pseudomonadati</taxon>
        <taxon>Bacteroidota</taxon>
        <taxon>Flavobacteriia</taxon>
        <taxon>Flavobacteriales</taxon>
        <taxon>Flavobacteriaceae</taxon>
        <taxon>Flavivirga</taxon>
    </lineage>
</organism>
<dbReference type="PROSITE" id="PS50045">
    <property type="entry name" value="SIGMA54_INTERACT_4"/>
    <property type="match status" value="1"/>
</dbReference>
<dbReference type="GO" id="GO:0006355">
    <property type="term" value="P:regulation of DNA-templated transcription"/>
    <property type="evidence" value="ECO:0007669"/>
    <property type="project" value="InterPro"/>
</dbReference>
<dbReference type="Pfam" id="PF25601">
    <property type="entry name" value="AAA_lid_14"/>
    <property type="match status" value="1"/>
</dbReference>
<feature type="domain" description="Sigma-54 factor interaction" evidence="6">
    <location>
        <begin position="146"/>
        <end position="375"/>
    </location>
</feature>
<dbReference type="RefSeq" id="WP_135874505.1">
    <property type="nucleotide sequence ID" value="NZ_SRSO01000001.1"/>
</dbReference>
<dbReference type="Proteomes" id="UP000307602">
    <property type="component" value="Unassembled WGS sequence"/>
</dbReference>
<evidence type="ECO:0000256" key="3">
    <source>
        <dbReference type="ARBA" id="ARBA00023015"/>
    </source>
</evidence>
<proteinExistence type="predicted"/>
<dbReference type="InterPro" id="IPR027417">
    <property type="entry name" value="P-loop_NTPase"/>
</dbReference>
<accession>A0A4S1E3Y8</accession>
<dbReference type="InterPro" id="IPR001789">
    <property type="entry name" value="Sig_transdc_resp-reg_receiver"/>
</dbReference>
<dbReference type="GO" id="GO:0000160">
    <property type="term" value="P:phosphorelay signal transduction system"/>
    <property type="evidence" value="ECO:0007669"/>
    <property type="project" value="InterPro"/>
</dbReference>
<dbReference type="EMBL" id="SRSO01000001">
    <property type="protein sequence ID" value="TGV04702.1"/>
    <property type="molecule type" value="Genomic_DNA"/>
</dbReference>
<dbReference type="CDD" id="cd00009">
    <property type="entry name" value="AAA"/>
    <property type="match status" value="1"/>
</dbReference>
<evidence type="ECO:0000256" key="4">
    <source>
        <dbReference type="ARBA" id="ARBA00023163"/>
    </source>
</evidence>
<dbReference type="PROSITE" id="PS00675">
    <property type="entry name" value="SIGMA54_INTERACT_1"/>
    <property type="match status" value="1"/>
</dbReference>
<dbReference type="InterPro" id="IPR002197">
    <property type="entry name" value="HTH_Fis"/>
</dbReference>
<reference evidence="8 9" key="1">
    <citation type="submission" date="2019-04" db="EMBL/GenBank/DDBJ databases">
        <authorList>
            <person name="Liu A."/>
        </authorList>
    </citation>
    <scope>NUCLEOTIDE SEQUENCE [LARGE SCALE GENOMIC DNA]</scope>
    <source>
        <strain evidence="8 9">RZ03</strain>
    </source>
</reference>
<dbReference type="InterPro" id="IPR011006">
    <property type="entry name" value="CheY-like_superfamily"/>
</dbReference>
<feature type="domain" description="Response regulatory" evidence="7">
    <location>
        <begin position="1"/>
        <end position="119"/>
    </location>
</feature>
<dbReference type="InterPro" id="IPR009057">
    <property type="entry name" value="Homeodomain-like_sf"/>
</dbReference>
<keyword evidence="9" id="KW-1185">Reference proteome</keyword>
<evidence type="ECO:0000313" key="9">
    <source>
        <dbReference type="Proteomes" id="UP000307602"/>
    </source>
</evidence>
<dbReference type="OrthoDB" id="5401077at2"/>
<dbReference type="InterPro" id="IPR025943">
    <property type="entry name" value="Sigma_54_int_dom_ATP-bd_2"/>
</dbReference>
<dbReference type="GO" id="GO:0005524">
    <property type="term" value="F:ATP binding"/>
    <property type="evidence" value="ECO:0007669"/>
    <property type="project" value="UniProtKB-KW"/>
</dbReference>
<feature type="modified residue" description="4-aspartylphosphate" evidence="5">
    <location>
        <position position="50"/>
    </location>
</feature>
<dbReference type="Gene3D" id="3.40.50.2300">
    <property type="match status" value="1"/>
</dbReference>